<dbReference type="Proteomes" id="UP000694560">
    <property type="component" value="Unplaced"/>
</dbReference>
<sequence>RANSNRLEEVIPGNLERECIEERCSYEEAREVFENEEKTVSLALVFWNKSKISQNKAISDGDQCNPNPCQNGAVCKDEINSYVCWCPAGYEGKNCQIGTLNV</sequence>
<keyword evidence="6" id="KW-0301">Gamma-carboxyglutamic acid</keyword>
<dbReference type="InterPro" id="IPR035972">
    <property type="entry name" value="GLA-like_dom_SF"/>
</dbReference>
<dbReference type="Ensembl" id="ENSMCST00000018225.1">
    <property type="protein sequence ID" value="ENSMCSP00000017774.1"/>
    <property type="gene ID" value="ENSMCSG00000012478.1"/>
</dbReference>
<keyword evidence="13" id="KW-0460">Magnesium</keyword>
<dbReference type="OrthoDB" id="9379732at2759"/>
<dbReference type="Pfam" id="PF00594">
    <property type="entry name" value="Gla"/>
    <property type="match status" value="1"/>
</dbReference>
<comment type="subcellular location">
    <subcellularLocation>
        <location evidence="3">Secreted</location>
    </subcellularLocation>
</comment>
<dbReference type="CDD" id="cd00054">
    <property type="entry name" value="EGF_CA"/>
    <property type="match status" value="1"/>
</dbReference>
<evidence type="ECO:0000313" key="23">
    <source>
        <dbReference type="Proteomes" id="UP000694560"/>
    </source>
</evidence>
<evidence type="ECO:0000256" key="5">
    <source>
        <dbReference type="ARBA" id="ARBA00019454"/>
    </source>
</evidence>
<dbReference type="InterPro" id="IPR001881">
    <property type="entry name" value="EGF-like_Ca-bd_dom"/>
</dbReference>
<dbReference type="GO" id="GO:0005615">
    <property type="term" value="C:extracellular space"/>
    <property type="evidence" value="ECO:0007669"/>
    <property type="project" value="TreeGrafter"/>
</dbReference>
<dbReference type="SMART" id="SM00181">
    <property type="entry name" value="EGF"/>
    <property type="match status" value="1"/>
</dbReference>
<accession>A0A8C5UB90</accession>
<dbReference type="InterPro" id="IPR018097">
    <property type="entry name" value="EGF_Ca-bd_CS"/>
</dbReference>
<keyword evidence="9" id="KW-0597">Phosphoprotein</keyword>
<dbReference type="PROSITE" id="PS50998">
    <property type="entry name" value="GLA_2"/>
    <property type="match status" value="1"/>
</dbReference>
<dbReference type="InterPro" id="IPR017857">
    <property type="entry name" value="Coagulation_fac-like_Gla_dom"/>
</dbReference>
<evidence type="ECO:0000256" key="2">
    <source>
        <dbReference type="ARBA" id="ARBA00002741"/>
    </source>
</evidence>
<organism evidence="22 23">
    <name type="scientific">Malurus cyaneus samueli</name>
    <dbReference type="NCBI Taxonomy" id="2593467"/>
    <lineage>
        <taxon>Eukaryota</taxon>
        <taxon>Metazoa</taxon>
        <taxon>Chordata</taxon>
        <taxon>Craniata</taxon>
        <taxon>Vertebrata</taxon>
        <taxon>Euteleostomi</taxon>
        <taxon>Archelosauria</taxon>
        <taxon>Archosauria</taxon>
        <taxon>Dinosauria</taxon>
        <taxon>Saurischia</taxon>
        <taxon>Theropoda</taxon>
        <taxon>Coelurosauria</taxon>
        <taxon>Aves</taxon>
        <taxon>Neognathae</taxon>
        <taxon>Neoaves</taxon>
        <taxon>Telluraves</taxon>
        <taxon>Australaves</taxon>
        <taxon>Passeriformes</taxon>
        <taxon>Meliphagoidea</taxon>
        <taxon>Maluridae</taxon>
        <taxon>Malurus</taxon>
    </lineage>
</organism>
<keyword evidence="11" id="KW-0645">Protease</keyword>
<feature type="domain" description="Gla" evidence="21">
    <location>
        <begin position="2"/>
        <end position="48"/>
    </location>
</feature>
<evidence type="ECO:0000256" key="13">
    <source>
        <dbReference type="ARBA" id="ARBA00022842"/>
    </source>
</evidence>
<comment type="caution">
    <text evidence="19">Lacks conserved residue(s) required for the propagation of feature annotation.</text>
</comment>
<dbReference type="PROSITE" id="PS50026">
    <property type="entry name" value="EGF_3"/>
    <property type="match status" value="1"/>
</dbReference>
<dbReference type="InterPro" id="IPR000294">
    <property type="entry name" value="GLA_domain"/>
</dbReference>
<evidence type="ECO:0000259" key="20">
    <source>
        <dbReference type="PROSITE" id="PS50026"/>
    </source>
</evidence>
<dbReference type="PRINTS" id="PR00001">
    <property type="entry name" value="GLABLOOD"/>
</dbReference>
<keyword evidence="7" id="KW-0964">Secreted</keyword>
<dbReference type="PANTHER" id="PTHR24278:SF31">
    <property type="entry name" value="COAGULATION FACTOR IX"/>
    <property type="match status" value="1"/>
</dbReference>
<dbReference type="PROSITE" id="PS01187">
    <property type="entry name" value="EGF_CA"/>
    <property type="match status" value="1"/>
</dbReference>
<dbReference type="PRINTS" id="PR00010">
    <property type="entry name" value="EGFBLOOD"/>
</dbReference>
<dbReference type="Gene3D" id="2.10.25.10">
    <property type="entry name" value="Laminin"/>
    <property type="match status" value="1"/>
</dbReference>
<dbReference type="InterPro" id="IPR000152">
    <property type="entry name" value="EGF-type_Asp/Asn_hydroxyl_site"/>
</dbReference>
<evidence type="ECO:0000256" key="15">
    <source>
        <dbReference type="ARBA" id="ARBA00023145"/>
    </source>
</evidence>
<proteinExistence type="predicted"/>
<evidence type="ECO:0000256" key="9">
    <source>
        <dbReference type="ARBA" id="ARBA00022553"/>
    </source>
</evidence>
<dbReference type="SUPFAM" id="SSF57630">
    <property type="entry name" value="GLA-domain"/>
    <property type="match status" value="1"/>
</dbReference>
<dbReference type="GO" id="GO:0004252">
    <property type="term" value="F:serine-type endopeptidase activity"/>
    <property type="evidence" value="ECO:0007669"/>
    <property type="project" value="UniProtKB-EC"/>
</dbReference>
<dbReference type="AlphaFoldDB" id="A0A8C5UB90"/>
<feature type="domain" description="EGF-like" evidence="20">
    <location>
        <begin position="60"/>
        <end position="96"/>
    </location>
</feature>
<keyword evidence="23" id="KW-1185">Reference proteome</keyword>
<dbReference type="SUPFAM" id="SSF57196">
    <property type="entry name" value="EGF/Laminin"/>
    <property type="match status" value="1"/>
</dbReference>
<dbReference type="FunFam" id="4.10.740.10:FF:000001">
    <property type="entry name" value="vitamin K-dependent protein S"/>
    <property type="match status" value="1"/>
</dbReference>
<dbReference type="EC" id="3.4.21.22" evidence="4"/>
<evidence type="ECO:0000256" key="6">
    <source>
        <dbReference type="ARBA" id="ARBA00022479"/>
    </source>
</evidence>
<comment type="function">
    <text evidence="2">Factor IX is a vitamin K-dependent plasma protein that participates in the intrinsic pathway of blood coagulation by converting factor X to its active form in the presence of Ca(2+) ions, phospholipids, and factor VIIIa.</text>
</comment>
<dbReference type="Gene3D" id="4.10.740.10">
    <property type="entry name" value="Coagulation Factor IX"/>
    <property type="match status" value="1"/>
</dbReference>
<evidence type="ECO:0000256" key="14">
    <source>
        <dbReference type="ARBA" id="ARBA00023084"/>
    </source>
</evidence>
<evidence type="ECO:0000256" key="19">
    <source>
        <dbReference type="PROSITE-ProRule" id="PRU00076"/>
    </source>
</evidence>
<evidence type="ECO:0000256" key="1">
    <source>
        <dbReference type="ARBA" id="ARBA00001368"/>
    </source>
</evidence>
<dbReference type="FunFam" id="2.10.25.10:FF:000162">
    <property type="entry name" value="Coagulation factor X (Predicted)"/>
    <property type="match status" value="1"/>
</dbReference>
<dbReference type="SMART" id="SM00179">
    <property type="entry name" value="EGF_CA"/>
    <property type="match status" value="1"/>
</dbReference>
<dbReference type="InterPro" id="IPR000742">
    <property type="entry name" value="EGF"/>
</dbReference>
<dbReference type="PROSITE" id="PS00010">
    <property type="entry name" value="ASX_HYDROXYL"/>
    <property type="match status" value="1"/>
</dbReference>
<evidence type="ECO:0000313" key="22">
    <source>
        <dbReference type="Ensembl" id="ENSMCSP00000017774.1"/>
    </source>
</evidence>
<reference evidence="22" key="2">
    <citation type="submission" date="2025-09" db="UniProtKB">
        <authorList>
            <consortium name="Ensembl"/>
        </authorList>
    </citation>
    <scope>IDENTIFICATION</scope>
</reference>
<dbReference type="Pfam" id="PF00008">
    <property type="entry name" value="EGF"/>
    <property type="match status" value="1"/>
</dbReference>
<dbReference type="GO" id="GO:0007596">
    <property type="term" value="P:blood coagulation"/>
    <property type="evidence" value="ECO:0007669"/>
    <property type="project" value="UniProtKB-KW"/>
</dbReference>
<keyword evidence="12" id="KW-0106">Calcium</keyword>
<keyword evidence="17" id="KW-0325">Glycoprotein</keyword>
<keyword evidence="10" id="KW-0356">Hemostasis</keyword>
<evidence type="ECO:0000256" key="3">
    <source>
        <dbReference type="ARBA" id="ARBA00004613"/>
    </source>
</evidence>
<dbReference type="SMART" id="SM00069">
    <property type="entry name" value="GLA"/>
    <property type="match status" value="1"/>
</dbReference>
<dbReference type="GO" id="GO:0005509">
    <property type="term" value="F:calcium ion binding"/>
    <property type="evidence" value="ECO:0007669"/>
    <property type="project" value="InterPro"/>
</dbReference>
<keyword evidence="15" id="KW-0865">Zymogen</keyword>
<evidence type="ECO:0000256" key="10">
    <source>
        <dbReference type="ARBA" id="ARBA00022696"/>
    </source>
</evidence>
<evidence type="ECO:0000256" key="18">
    <source>
        <dbReference type="ARBA" id="ARBA00031357"/>
    </source>
</evidence>
<evidence type="ECO:0000256" key="17">
    <source>
        <dbReference type="ARBA" id="ARBA00023180"/>
    </source>
</evidence>
<evidence type="ECO:0000256" key="8">
    <source>
        <dbReference type="ARBA" id="ARBA00022536"/>
    </source>
</evidence>
<evidence type="ECO:0000256" key="11">
    <source>
        <dbReference type="ARBA" id="ARBA00022825"/>
    </source>
</evidence>
<keyword evidence="11" id="KW-0720">Serine protease</keyword>
<dbReference type="PROSITE" id="PS01186">
    <property type="entry name" value="EGF_2"/>
    <property type="match status" value="1"/>
</dbReference>
<evidence type="ECO:0000256" key="12">
    <source>
        <dbReference type="ARBA" id="ARBA00022837"/>
    </source>
</evidence>
<dbReference type="PROSITE" id="PS00022">
    <property type="entry name" value="EGF_1"/>
    <property type="match status" value="1"/>
</dbReference>
<reference evidence="22" key="1">
    <citation type="submission" date="2025-08" db="UniProtKB">
        <authorList>
            <consortium name="Ensembl"/>
        </authorList>
    </citation>
    <scope>IDENTIFICATION</scope>
</reference>
<dbReference type="PANTHER" id="PTHR24278">
    <property type="entry name" value="COAGULATION FACTOR"/>
    <property type="match status" value="1"/>
</dbReference>
<evidence type="ECO:0000256" key="4">
    <source>
        <dbReference type="ARBA" id="ARBA00012066"/>
    </source>
</evidence>
<dbReference type="InterPro" id="IPR050442">
    <property type="entry name" value="Peptidase_S1_coag_factors"/>
</dbReference>
<keyword evidence="11" id="KW-0378">Hydrolase</keyword>
<feature type="disulfide bond" evidence="19">
    <location>
        <begin position="86"/>
        <end position="95"/>
    </location>
</feature>
<keyword evidence="14" id="KW-0094">Blood coagulation</keyword>
<evidence type="ECO:0000256" key="7">
    <source>
        <dbReference type="ARBA" id="ARBA00022525"/>
    </source>
</evidence>
<keyword evidence="16 19" id="KW-1015">Disulfide bond</keyword>
<protein>
    <recommendedName>
        <fullName evidence="5">Coagulation factor IX</fullName>
        <ecNumber evidence="4">3.4.21.22</ecNumber>
    </recommendedName>
    <alternativeName>
        <fullName evidence="18">Christmas factor</fullName>
    </alternativeName>
</protein>
<evidence type="ECO:0000259" key="21">
    <source>
        <dbReference type="PROSITE" id="PS50998"/>
    </source>
</evidence>
<name>A0A8C5UB90_9PASS</name>
<comment type="catalytic activity">
    <reaction evidence="1">
        <text>Selective cleavage of Arg-|-Ile bond in factor X to form factor Xa.</text>
        <dbReference type="EC" id="3.4.21.22"/>
    </reaction>
</comment>
<evidence type="ECO:0000256" key="16">
    <source>
        <dbReference type="ARBA" id="ARBA00023157"/>
    </source>
</evidence>
<keyword evidence="8 19" id="KW-0245">EGF-like domain</keyword>